<keyword evidence="3" id="KW-1185">Reference proteome</keyword>
<dbReference type="Proteomes" id="UP001203338">
    <property type="component" value="Unassembled WGS sequence"/>
</dbReference>
<dbReference type="EMBL" id="JAMFLX010000049">
    <property type="protein sequence ID" value="MCL6272143.1"/>
    <property type="molecule type" value="Genomic_DNA"/>
</dbReference>
<gene>
    <name evidence="2" type="ORF">M3P05_19670</name>
</gene>
<dbReference type="RefSeq" id="WP_249701827.1">
    <property type="nucleotide sequence ID" value="NZ_JAMFLX010000049.1"/>
</dbReference>
<dbReference type="InterPro" id="IPR038461">
    <property type="entry name" value="Schlafen_AlbA_2_dom_sf"/>
</dbReference>
<dbReference type="PANTHER" id="PTHR30595">
    <property type="entry name" value="GLPR-RELATED TRANSCRIPTIONAL REPRESSOR"/>
    <property type="match status" value="1"/>
</dbReference>
<sequence length="487" mass="55177">MSQRTEKELQGLLRELLALPAETEWVEFKHNRIKPDDLGAYISALSNGAALSGKLNGYMVWGIDDASHKVIGTDFVPATDKRGGQELESWLLQKLSPRIYFTFHSLNVDEKPVVILEIAKASHTPVQFDSTEFIRIGSYKKKLKDFPEKERALWRAFDATPFEDLPAMEQADDQLVLSLLDYPSYFELLELPLPDNRAGILEKLAQDDLITVNDSGTWNITNLGALLFARDFSKFKKLKRKAVRVVIYKGRNKLETVREQVGGKGYASGFEGLISFINSHVPRNEVMGQALRMEVPMFPELAVRELVANALIHQDLFASGTSPMVEIFEDRMEITNPGIPLVDTDRFLDSPPRSRNEAMASLLRRSGICEERGSGIDKVVAQTEVYQLPAPLFEIRDDNTQVVLFGHKNLNEMDQADRIRACYQHACLKWVERSQMTNSTLRERFGIDPKNSATVSRVIKDTLAASLIRPFDENQGKRNARYIPFWA</sequence>
<evidence type="ECO:0000313" key="3">
    <source>
        <dbReference type="Proteomes" id="UP001203338"/>
    </source>
</evidence>
<dbReference type="Gene3D" id="3.30.565.60">
    <property type="match status" value="1"/>
</dbReference>
<dbReference type="InterPro" id="IPR007421">
    <property type="entry name" value="Schlafen_AlbA_2_dom"/>
</dbReference>
<dbReference type="Pfam" id="PF04326">
    <property type="entry name" value="SLFN_AlbA_2"/>
    <property type="match status" value="1"/>
</dbReference>
<feature type="domain" description="Schlafen AlbA-2" evidence="1">
    <location>
        <begin position="22"/>
        <end position="143"/>
    </location>
</feature>
<dbReference type="Pfam" id="PF13749">
    <property type="entry name" value="HATPase_c_4"/>
    <property type="match status" value="1"/>
</dbReference>
<protein>
    <submittedName>
        <fullName evidence="2">DNA binding domain-containing protein</fullName>
    </submittedName>
</protein>
<proteinExistence type="predicted"/>
<dbReference type="Gene3D" id="3.30.950.30">
    <property type="entry name" value="Schlafen, AAA domain"/>
    <property type="match status" value="1"/>
</dbReference>
<name>A0ABT0PNW8_9GAMM</name>
<dbReference type="InterPro" id="IPR038475">
    <property type="entry name" value="RecG_C_sf"/>
</dbReference>
<accession>A0ABT0PNW8</accession>
<evidence type="ECO:0000259" key="1">
    <source>
        <dbReference type="Pfam" id="PF04326"/>
    </source>
</evidence>
<organism evidence="2 3">
    <name type="scientific">Parendozoicomonas callyspongiae</name>
    <dbReference type="NCBI Taxonomy" id="2942213"/>
    <lineage>
        <taxon>Bacteria</taxon>
        <taxon>Pseudomonadati</taxon>
        <taxon>Pseudomonadota</taxon>
        <taxon>Gammaproteobacteria</taxon>
        <taxon>Oceanospirillales</taxon>
        <taxon>Endozoicomonadaceae</taxon>
        <taxon>Parendozoicomonas</taxon>
    </lineage>
</organism>
<comment type="caution">
    <text evidence="2">The sequence shown here is derived from an EMBL/GenBank/DDBJ whole genome shotgun (WGS) entry which is preliminary data.</text>
</comment>
<reference evidence="2 3" key="1">
    <citation type="submission" date="2022-05" db="EMBL/GenBank/DDBJ databases">
        <authorList>
            <person name="Park J.-S."/>
        </authorList>
    </citation>
    <scope>NUCLEOTIDE SEQUENCE [LARGE SCALE GENOMIC DNA]</scope>
    <source>
        <strain evidence="2 3">2012CJ34-2</strain>
    </source>
</reference>
<dbReference type="PANTHER" id="PTHR30595:SF6">
    <property type="entry name" value="SCHLAFEN ALBA-2 DOMAIN-CONTAINING PROTEIN"/>
    <property type="match status" value="1"/>
</dbReference>
<evidence type="ECO:0000313" key="2">
    <source>
        <dbReference type="EMBL" id="MCL6272143.1"/>
    </source>
</evidence>